<dbReference type="PANTHER" id="PTHR46044">
    <property type="entry name" value="NITRILASE"/>
    <property type="match status" value="1"/>
</dbReference>
<comment type="similarity">
    <text evidence="1">Belongs to the carbon-nitrogen hydrolase superfamily. Nitrilase family.</text>
</comment>
<dbReference type="Pfam" id="PF00795">
    <property type="entry name" value="CN_hydrolase"/>
    <property type="match status" value="1"/>
</dbReference>
<dbReference type="EMBL" id="CP087164">
    <property type="protein sequence ID" value="UGS33864.1"/>
    <property type="molecule type" value="Genomic_DNA"/>
</dbReference>
<dbReference type="GO" id="GO:0018762">
    <property type="term" value="F:aliphatic nitrilase activity"/>
    <property type="evidence" value="ECO:0007669"/>
    <property type="project" value="UniProtKB-EC"/>
</dbReference>
<protein>
    <submittedName>
        <fullName evidence="3">Aliphatic nitrilase</fullName>
        <ecNumber evidence="3">3.5.5.7</ecNumber>
    </submittedName>
</protein>
<organism evidence="3 4">
    <name type="scientific">Capillimicrobium parvum</name>
    <dbReference type="NCBI Taxonomy" id="2884022"/>
    <lineage>
        <taxon>Bacteria</taxon>
        <taxon>Bacillati</taxon>
        <taxon>Actinomycetota</taxon>
        <taxon>Thermoleophilia</taxon>
        <taxon>Solirubrobacterales</taxon>
        <taxon>Capillimicrobiaceae</taxon>
        <taxon>Capillimicrobium</taxon>
    </lineage>
</organism>
<dbReference type="InterPro" id="IPR036526">
    <property type="entry name" value="C-N_Hydrolase_sf"/>
</dbReference>
<evidence type="ECO:0000256" key="1">
    <source>
        <dbReference type="ARBA" id="ARBA00008129"/>
    </source>
</evidence>
<dbReference type="CDD" id="cd07564">
    <property type="entry name" value="nitrilases_CHs"/>
    <property type="match status" value="1"/>
</dbReference>
<evidence type="ECO:0000313" key="4">
    <source>
        <dbReference type="Proteomes" id="UP001162834"/>
    </source>
</evidence>
<evidence type="ECO:0000259" key="2">
    <source>
        <dbReference type="PROSITE" id="PS50263"/>
    </source>
</evidence>
<dbReference type="PROSITE" id="PS50263">
    <property type="entry name" value="CN_HYDROLASE"/>
    <property type="match status" value="1"/>
</dbReference>
<proteinExistence type="inferred from homology"/>
<accession>A0A9E6XSD0</accession>
<feature type="domain" description="CN hydrolase" evidence="2">
    <location>
        <begin position="11"/>
        <end position="279"/>
    </location>
</feature>
<keyword evidence="4" id="KW-1185">Reference proteome</keyword>
<dbReference type="Proteomes" id="UP001162834">
    <property type="component" value="Chromosome"/>
</dbReference>
<name>A0A9E6XSD0_9ACTN</name>
<dbReference type="InterPro" id="IPR003010">
    <property type="entry name" value="C-N_Hydrolase"/>
</dbReference>
<gene>
    <name evidence="3" type="primary">nitA_2</name>
    <name evidence="3" type="ORF">DSM104329_00229</name>
</gene>
<keyword evidence="3" id="KW-0378">Hydrolase</keyword>
<reference evidence="3" key="1">
    <citation type="journal article" date="2022" name="Int. J. Syst. Evol. Microbiol.">
        <title>Pseudomonas aegrilactucae sp. nov. and Pseudomonas morbosilactucae sp. nov., pathogens causing bacterial rot of lettuce in Japan.</title>
        <authorList>
            <person name="Sawada H."/>
            <person name="Fujikawa T."/>
            <person name="Satou M."/>
        </authorList>
    </citation>
    <scope>NUCLEOTIDE SEQUENCE</scope>
    <source>
        <strain evidence="3">0166_1</strain>
    </source>
</reference>
<evidence type="ECO:0000313" key="3">
    <source>
        <dbReference type="EMBL" id="UGS33864.1"/>
    </source>
</evidence>
<dbReference type="KEGG" id="sbae:DSM104329_00229"/>
<sequence>MATDGRAAGTFRAAAVQDGSVWLDRVGSTAKACELIAEAGRGGADIVALPESFIPGFPYWLFTAPLMEGAAFHRRLHDEAVEIPGPTITALGEAAAEAGVTAVVGITERDPGRIGTLYNTNVVLGPDGSLLGKHRKLVPTWAERAVWAGGDGSTLSVFDTPHGALGTLNCGENVNTLARYALLAAGERIHVANFPSCAPLGGRHTNTNEVYLPAAAHAYEGRLYNIVSQEYGSPELCEELGVPFVADAWNCISGVIGPDGDWIASLRDERGIVYADCDPDVTVNGRLYHDIVGHYNRFDVFRLTVDRSEQVAIADAPPRA</sequence>
<dbReference type="EC" id="3.5.5.7" evidence="3"/>
<dbReference type="AlphaFoldDB" id="A0A9E6XSD0"/>
<dbReference type="InterPro" id="IPR044149">
    <property type="entry name" value="Nitrilases_CHs"/>
</dbReference>
<dbReference type="RefSeq" id="WP_259313556.1">
    <property type="nucleotide sequence ID" value="NZ_CP087164.1"/>
</dbReference>
<dbReference type="Gene3D" id="3.60.110.10">
    <property type="entry name" value="Carbon-nitrogen hydrolase"/>
    <property type="match status" value="1"/>
</dbReference>
<dbReference type="SUPFAM" id="SSF56317">
    <property type="entry name" value="Carbon-nitrogen hydrolase"/>
    <property type="match status" value="1"/>
</dbReference>
<dbReference type="PANTHER" id="PTHR46044:SF2">
    <property type="entry name" value="CN HYDROLASE DOMAIN-CONTAINING PROTEIN"/>
    <property type="match status" value="1"/>
</dbReference>